<protein>
    <submittedName>
        <fullName evidence="1">Uncharacterized protein</fullName>
    </submittedName>
</protein>
<gene>
    <name evidence="1" type="ORF">CTOB1V02_LOCUS11645</name>
</gene>
<evidence type="ECO:0000313" key="1">
    <source>
        <dbReference type="EMBL" id="CAD7233826.1"/>
    </source>
</evidence>
<reference evidence="1" key="1">
    <citation type="submission" date="2020-11" db="EMBL/GenBank/DDBJ databases">
        <authorList>
            <person name="Tran Van P."/>
        </authorList>
    </citation>
    <scope>NUCLEOTIDE SEQUENCE</scope>
</reference>
<proteinExistence type="predicted"/>
<organism evidence="1">
    <name type="scientific">Cyprideis torosa</name>
    <dbReference type="NCBI Taxonomy" id="163714"/>
    <lineage>
        <taxon>Eukaryota</taxon>
        <taxon>Metazoa</taxon>
        <taxon>Ecdysozoa</taxon>
        <taxon>Arthropoda</taxon>
        <taxon>Crustacea</taxon>
        <taxon>Oligostraca</taxon>
        <taxon>Ostracoda</taxon>
        <taxon>Podocopa</taxon>
        <taxon>Podocopida</taxon>
        <taxon>Cytherocopina</taxon>
        <taxon>Cytheroidea</taxon>
        <taxon>Cytherideidae</taxon>
        <taxon>Cyprideis</taxon>
    </lineage>
</organism>
<name>A0A7R8WNG0_9CRUS</name>
<dbReference type="OrthoDB" id="2423195at2759"/>
<accession>A0A7R8WNG0</accession>
<sequence length="256" mass="29026">MADAVLQVPPWPMQEQPGFLTFLVGRPLIDVNQVPRFHFQNDKIHTTRLSELIRQDCLLGSLKLQLDTELKKLPDVCNLLSIAETTRDFLLITGGPAGDSLFTRMKDLRLNPKVAVRALKQMKLQHLDDLIDCLQLMRSRRMVVNKQDPFNLMPEEYRVPIDEKLLSEALPQLLKSFPLDVVLSKLHRFIVHRLSVNGSQTGGDPPAGVLSDYIGAHLEADDDKIAADFAQAIHEQLLIMHAVDLFVQLVTKYQQH</sequence>
<dbReference type="EMBL" id="OB667043">
    <property type="protein sequence ID" value="CAD7233826.1"/>
    <property type="molecule type" value="Genomic_DNA"/>
</dbReference>
<dbReference type="AlphaFoldDB" id="A0A7R8WNG0"/>